<reference evidence="2" key="1">
    <citation type="journal article" date="2017" name="Cell Chem. Biol.">
        <title>An Unusual Protector-Protege Strategy for the Biosynthesis of Purine Nucleoside Antibiotics.</title>
        <authorList>
            <person name="Wu P."/>
            <person name="Wan D."/>
            <person name="Xu G."/>
            <person name="Wang G."/>
            <person name="Ma H."/>
            <person name="Wang T."/>
            <person name="Gao Y."/>
            <person name="Qi J."/>
            <person name="Chen X."/>
            <person name="Zhu J."/>
            <person name="Li Y.Q."/>
            <person name="Deng Z."/>
            <person name="Chen W."/>
        </authorList>
    </citation>
    <scope>NUCLEOTIDE SEQUENCE</scope>
    <source>
        <strain evidence="2">NRRL 3238</strain>
    </source>
</reference>
<dbReference type="EMBL" id="KJ856912">
    <property type="protein sequence ID" value="AOE46837.1"/>
    <property type="molecule type" value="Genomic_DNA"/>
</dbReference>
<sequence length="211" mass="23606">MNQHVKNAFTGPGAIARIAGAAMLIGTLAVQHPHPVFNRLQRKDTFALLPNWRFFAPEPAVHDYHFFYRTLNTAGETSPWHAVDLIAARRAHQIFWFPGRRTEKAVFDICSEMLQTLDKGFSEVVRTPAYRVISAYLREQVRTEASGDVKGFQFALARATGHDTATSPETLFVSPYTPMDPASAPAHPRVRRPATARASRTPPDVLREKQA</sequence>
<proteinExistence type="predicted"/>
<accession>A0A1S5RMR4</accession>
<evidence type="ECO:0000256" key="1">
    <source>
        <dbReference type="SAM" id="MobiDB-lite"/>
    </source>
</evidence>
<dbReference type="AlphaFoldDB" id="A0A1S5RMR4"/>
<protein>
    <submittedName>
        <fullName evidence="2">Tubulin alpha-2 chain protein</fullName>
    </submittedName>
</protein>
<evidence type="ECO:0000313" key="2">
    <source>
        <dbReference type="EMBL" id="AOE46837.1"/>
    </source>
</evidence>
<name>A0A1S5RMR4_STRAT</name>
<feature type="region of interest" description="Disordered" evidence="1">
    <location>
        <begin position="176"/>
        <end position="211"/>
    </location>
</feature>
<organism evidence="2">
    <name type="scientific">Streptomyces antibioticus</name>
    <dbReference type="NCBI Taxonomy" id="1890"/>
    <lineage>
        <taxon>Bacteria</taxon>
        <taxon>Bacillati</taxon>
        <taxon>Actinomycetota</taxon>
        <taxon>Actinomycetes</taxon>
        <taxon>Kitasatosporales</taxon>
        <taxon>Streptomycetaceae</taxon>
        <taxon>Streptomyces</taxon>
    </lineage>
</organism>